<dbReference type="GO" id="GO:0005778">
    <property type="term" value="C:peroxisomal membrane"/>
    <property type="evidence" value="ECO:0007669"/>
    <property type="project" value="UniProtKB-SubCell"/>
</dbReference>
<dbReference type="Pfam" id="PF13564">
    <property type="entry name" value="DoxX_2"/>
    <property type="match status" value="1"/>
</dbReference>
<comment type="similarity">
    <text evidence="4">Belongs to the DoxX family.</text>
</comment>
<dbReference type="PANTHER" id="PTHR13163">
    <property type="entry name" value="SPINAL CORD EXPRESSION PROTEIN 4"/>
    <property type="match status" value="1"/>
</dbReference>
<dbReference type="GO" id="GO:0005789">
    <property type="term" value="C:endoplasmic reticulum membrane"/>
    <property type="evidence" value="ECO:0007669"/>
    <property type="project" value="UniProtKB-SubCell"/>
</dbReference>
<feature type="transmembrane region" description="Helical" evidence="13">
    <location>
        <begin position="36"/>
        <end position="56"/>
    </location>
</feature>
<dbReference type="EMBL" id="JAPWTK010000015">
    <property type="protein sequence ID" value="KAJ8958849.1"/>
    <property type="molecule type" value="Genomic_DNA"/>
</dbReference>
<keyword evidence="6" id="KW-0256">Endoplasmic reticulum</keyword>
<dbReference type="PANTHER" id="PTHR13163:SF0">
    <property type="entry name" value="NOVEL ACETYLCHOLINE RECEPTOR CHAPERONE"/>
    <property type="match status" value="1"/>
</dbReference>
<evidence type="ECO:0000313" key="14">
    <source>
        <dbReference type="EMBL" id="KAJ8958849.1"/>
    </source>
</evidence>
<dbReference type="Proteomes" id="UP001162162">
    <property type="component" value="Unassembled WGS sequence"/>
</dbReference>
<reference evidence="14" key="1">
    <citation type="journal article" date="2023" name="Insect Mol. Biol.">
        <title>Genome sequencing provides insights into the evolution of gene families encoding plant cell wall-degrading enzymes in longhorned beetles.</title>
        <authorList>
            <person name="Shin N.R."/>
            <person name="Okamura Y."/>
            <person name="Kirsch R."/>
            <person name="Pauchet Y."/>
        </authorList>
    </citation>
    <scope>NUCLEOTIDE SEQUENCE</scope>
    <source>
        <strain evidence="14">AMC_N1</strain>
    </source>
</reference>
<keyword evidence="8 13" id="KW-0472">Membrane</keyword>
<evidence type="ECO:0000256" key="1">
    <source>
        <dbReference type="ARBA" id="ARBA00004477"/>
    </source>
</evidence>
<evidence type="ECO:0000256" key="2">
    <source>
        <dbReference type="ARBA" id="ARBA00004541"/>
    </source>
</evidence>
<dbReference type="InterPro" id="IPR040399">
    <property type="entry name" value="TMEM35A/B"/>
</dbReference>
<accession>A0AAV8Z4F3</accession>
<evidence type="ECO:0000256" key="7">
    <source>
        <dbReference type="ARBA" id="ARBA00022989"/>
    </source>
</evidence>
<evidence type="ECO:0000256" key="6">
    <source>
        <dbReference type="ARBA" id="ARBA00022824"/>
    </source>
</evidence>
<evidence type="ECO:0000256" key="13">
    <source>
        <dbReference type="SAM" id="Phobius"/>
    </source>
</evidence>
<dbReference type="InterPro" id="IPR032808">
    <property type="entry name" value="DoxX"/>
</dbReference>
<name>A0AAV8Z4F3_9CUCU</name>
<sequence length="100" mass="11263">MDFKVPSKWYRRAVGGLEIFCGAAMAFVPNHKVKNASNVCLLLLTLLAVYCHCMVADKLERTAPTLVFLFLLSGRLVVYFQVQRREEAMAEPVTNGVKQE</sequence>
<proteinExistence type="inferred from homology"/>
<evidence type="ECO:0000256" key="12">
    <source>
        <dbReference type="ARBA" id="ARBA00024424"/>
    </source>
</evidence>
<dbReference type="GO" id="GO:0031410">
    <property type="term" value="C:cytoplasmic vesicle"/>
    <property type="evidence" value="ECO:0007669"/>
    <property type="project" value="UniProtKB-SubCell"/>
</dbReference>
<evidence type="ECO:0000256" key="8">
    <source>
        <dbReference type="ARBA" id="ARBA00023136"/>
    </source>
</evidence>
<keyword evidence="15" id="KW-1185">Reference proteome</keyword>
<protein>
    <recommendedName>
        <fullName evidence="12">Novel acetylcholine receptor chaperone</fullName>
    </recommendedName>
</protein>
<evidence type="ECO:0000256" key="5">
    <source>
        <dbReference type="ARBA" id="ARBA00022692"/>
    </source>
</evidence>
<evidence type="ECO:0000256" key="3">
    <source>
        <dbReference type="ARBA" id="ARBA00004585"/>
    </source>
</evidence>
<keyword evidence="11" id="KW-0968">Cytoplasmic vesicle</keyword>
<comment type="subcellular location">
    <subcellularLocation>
        <location evidence="2">Cytoplasmic vesicle</location>
    </subcellularLocation>
    <subcellularLocation>
        <location evidence="1">Endoplasmic reticulum membrane</location>
        <topology evidence="1">Multi-pass membrane protein</topology>
    </subcellularLocation>
    <subcellularLocation>
        <location evidence="3">Peroxisome membrane</location>
        <topology evidence="3">Multi-pass membrane protein</topology>
    </subcellularLocation>
</comment>
<keyword evidence="7 13" id="KW-1133">Transmembrane helix</keyword>
<evidence type="ECO:0000256" key="4">
    <source>
        <dbReference type="ARBA" id="ARBA00006679"/>
    </source>
</evidence>
<keyword evidence="9" id="KW-0576">Peroxisome</keyword>
<evidence type="ECO:0000256" key="9">
    <source>
        <dbReference type="ARBA" id="ARBA00023140"/>
    </source>
</evidence>
<gene>
    <name evidence="14" type="ORF">NQ318_019613</name>
</gene>
<comment type="caution">
    <text evidence="14">The sequence shown here is derived from an EMBL/GenBank/DDBJ whole genome shotgun (WGS) entry which is preliminary data.</text>
</comment>
<feature type="transmembrane region" description="Helical" evidence="13">
    <location>
        <begin position="63"/>
        <end position="82"/>
    </location>
</feature>
<evidence type="ECO:0000256" key="11">
    <source>
        <dbReference type="ARBA" id="ARBA00023329"/>
    </source>
</evidence>
<dbReference type="GO" id="GO:2000010">
    <property type="term" value="P:positive regulation of protein localization to cell surface"/>
    <property type="evidence" value="ECO:0007669"/>
    <property type="project" value="TreeGrafter"/>
</dbReference>
<dbReference type="GO" id="GO:0051131">
    <property type="term" value="P:chaperone-mediated protein complex assembly"/>
    <property type="evidence" value="ECO:0007669"/>
    <property type="project" value="TreeGrafter"/>
</dbReference>
<evidence type="ECO:0000313" key="15">
    <source>
        <dbReference type="Proteomes" id="UP001162162"/>
    </source>
</evidence>
<organism evidence="14 15">
    <name type="scientific">Aromia moschata</name>
    <dbReference type="NCBI Taxonomy" id="1265417"/>
    <lineage>
        <taxon>Eukaryota</taxon>
        <taxon>Metazoa</taxon>
        <taxon>Ecdysozoa</taxon>
        <taxon>Arthropoda</taxon>
        <taxon>Hexapoda</taxon>
        <taxon>Insecta</taxon>
        <taxon>Pterygota</taxon>
        <taxon>Neoptera</taxon>
        <taxon>Endopterygota</taxon>
        <taxon>Coleoptera</taxon>
        <taxon>Polyphaga</taxon>
        <taxon>Cucujiformia</taxon>
        <taxon>Chrysomeloidea</taxon>
        <taxon>Cerambycidae</taxon>
        <taxon>Cerambycinae</taxon>
        <taxon>Callichromatini</taxon>
        <taxon>Aromia</taxon>
    </lineage>
</organism>
<keyword evidence="5 13" id="KW-0812">Transmembrane</keyword>
<keyword evidence="10" id="KW-0143">Chaperone</keyword>
<evidence type="ECO:0000256" key="10">
    <source>
        <dbReference type="ARBA" id="ARBA00023186"/>
    </source>
</evidence>
<dbReference type="AlphaFoldDB" id="A0AAV8Z4F3"/>